<evidence type="ECO:0000313" key="2">
    <source>
        <dbReference type="EMBL" id="GGR44331.1"/>
    </source>
</evidence>
<feature type="compositionally biased region" description="Pro residues" evidence="1">
    <location>
        <begin position="83"/>
        <end position="92"/>
    </location>
</feature>
<name>A0AAV4KP46_9ACTN</name>
<gene>
    <name evidence="2" type="ORF">GCM10010497_54530</name>
</gene>
<proteinExistence type="predicted"/>
<evidence type="ECO:0000313" key="3">
    <source>
        <dbReference type="Proteomes" id="UP000642014"/>
    </source>
</evidence>
<dbReference type="GeneID" id="95455196"/>
<comment type="caution">
    <text evidence="2">The sequence shown here is derived from an EMBL/GenBank/DDBJ whole genome shotgun (WGS) entry which is preliminary data.</text>
</comment>
<accession>A0AAV4KP46</accession>
<dbReference type="Proteomes" id="UP000642014">
    <property type="component" value="Unassembled WGS sequence"/>
</dbReference>
<dbReference type="RefSeq" id="WP_229991702.1">
    <property type="nucleotide sequence ID" value="NZ_BMSJ01000012.1"/>
</dbReference>
<dbReference type="EMBL" id="BMSJ01000012">
    <property type="protein sequence ID" value="GGR44331.1"/>
    <property type="molecule type" value="Genomic_DNA"/>
</dbReference>
<reference evidence="2 3" key="1">
    <citation type="journal article" date="2014" name="Int. J. Syst. Evol. Microbiol.">
        <title>Complete genome sequence of Corynebacterium casei LMG S-19264T (=DSM 44701T), isolated from a smear-ripened cheese.</title>
        <authorList>
            <consortium name="US DOE Joint Genome Institute (JGI-PGF)"/>
            <person name="Walter F."/>
            <person name="Albersmeier A."/>
            <person name="Kalinowski J."/>
            <person name="Ruckert C."/>
        </authorList>
    </citation>
    <scope>NUCLEOTIDE SEQUENCE [LARGE SCALE GENOMIC DNA]</scope>
    <source>
        <strain evidence="2 3">JCM 4205</strain>
    </source>
</reference>
<evidence type="ECO:0000256" key="1">
    <source>
        <dbReference type="SAM" id="MobiDB-lite"/>
    </source>
</evidence>
<organism evidence="2 3">
    <name type="scientific">Streptomyces cinereoruber</name>
    <dbReference type="NCBI Taxonomy" id="67260"/>
    <lineage>
        <taxon>Bacteria</taxon>
        <taxon>Bacillati</taxon>
        <taxon>Actinomycetota</taxon>
        <taxon>Actinomycetes</taxon>
        <taxon>Kitasatosporales</taxon>
        <taxon>Streptomycetaceae</taxon>
        <taxon>Streptomyces</taxon>
    </lineage>
</organism>
<sequence length="92" mass="9692">MNATHQYLFDTARAARLGDPPPPAPGTHDLAVLRAARDRHRFARVLAGRPARGGLRTALSRAVLFGAALFGASRSGPSRTAPAPAPCRRPAD</sequence>
<protein>
    <submittedName>
        <fullName evidence="2">Uncharacterized protein</fullName>
    </submittedName>
</protein>
<dbReference type="AlphaFoldDB" id="A0AAV4KP46"/>
<feature type="region of interest" description="Disordered" evidence="1">
    <location>
        <begin position="72"/>
        <end position="92"/>
    </location>
</feature>